<keyword evidence="6" id="KW-1185">Reference proteome</keyword>
<reference evidence="5" key="1">
    <citation type="submission" date="2021-11" db="EMBL/GenBank/DDBJ databases">
        <authorList>
            <consortium name="Genoscope - CEA"/>
            <person name="William W."/>
        </authorList>
    </citation>
    <scope>NUCLEOTIDE SEQUENCE</scope>
</reference>
<evidence type="ECO:0000256" key="3">
    <source>
        <dbReference type="SAM" id="MobiDB-lite"/>
    </source>
</evidence>
<accession>A0A8J2SLS7</accession>
<dbReference type="Pfam" id="PF21773">
    <property type="entry name" value="ODAD1_CC"/>
    <property type="match status" value="1"/>
</dbReference>
<dbReference type="GO" id="GO:0036158">
    <property type="term" value="P:outer dynein arm assembly"/>
    <property type="evidence" value="ECO:0007669"/>
    <property type="project" value="InterPro"/>
</dbReference>
<name>A0A8J2SLS7_9STRA</name>
<dbReference type="EMBL" id="CAKKNE010000002">
    <property type="protein sequence ID" value="CAH0368839.1"/>
    <property type="molecule type" value="Genomic_DNA"/>
</dbReference>
<dbReference type="InterPro" id="IPR033192">
    <property type="entry name" value="ODAD3"/>
</dbReference>
<dbReference type="GO" id="GO:0097542">
    <property type="term" value="C:ciliary tip"/>
    <property type="evidence" value="ECO:0007669"/>
    <property type="project" value="TreeGrafter"/>
</dbReference>
<evidence type="ECO:0000256" key="2">
    <source>
        <dbReference type="SAM" id="Coils"/>
    </source>
</evidence>
<feature type="coiled-coil region" evidence="2">
    <location>
        <begin position="132"/>
        <end position="166"/>
    </location>
</feature>
<dbReference type="AlphaFoldDB" id="A0A8J2SLS7"/>
<evidence type="ECO:0000256" key="1">
    <source>
        <dbReference type="ARBA" id="ARBA00023054"/>
    </source>
</evidence>
<evidence type="ECO:0000313" key="5">
    <source>
        <dbReference type="EMBL" id="CAH0368839.1"/>
    </source>
</evidence>
<dbReference type="PANTHER" id="PTHR46518">
    <property type="entry name" value="COILED-COIL DOMAIN-CONTAINING PROTEIN 151"/>
    <property type="match status" value="1"/>
</dbReference>
<comment type="caution">
    <text evidence="5">The sequence shown here is derived from an EMBL/GenBank/DDBJ whole genome shotgun (WGS) entry which is preliminary data.</text>
</comment>
<sequence>MYRGQSEGGGSVAEQVDDLRERMRLLQGDRRANVDILEANKSANNNEIKRLREENKEIRIKLSIVQRSCSSACATHDTLEGDLIKVRKHFDTLREQTLLKCQTLKKLKDGARDLELQSKSNAQEDTPVTRNIRMLENRLDKALIKFNEAQSIKRTYEQIVKRLREERIGFDHQLTALERTFAAKQRDYEELLLLSGDANHAREVAQSELSHVRNGYEEERRRRDLELRERHQMVQLRKQTLGTFQRHESARQQNIYDEHVPNDGQGPVAVVKSTTLQRSKERTEQRTKIDIFERAFRKIKEATGNSCWVIGDKSQVYNLGVSDVNEVIQKIIVQESTTENLMSLTRDNQQKIEALSEQKVGIKMHVEEVKYSGPGGGHRRKLVDKHEAQLASAAARLERCRIKHERLTRMVIAVKAGVKHLQDKLDGVREELGGRHIQLTDATTFRVMAENEIIMAELMARIRVATDNESNITNGAARSTDVHEIDLLRARPYNQRIDLPLLDEEWDRDGLLKDNDDFKGEVDDELTREKVKKASSQILIAQDKRKQKMHDQDASN</sequence>
<dbReference type="OrthoDB" id="10255247at2759"/>
<dbReference type="GO" id="GO:0035253">
    <property type="term" value="C:ciliary rootlet"/>
    <property type="evidence" value="ECO:0007669"/>
    <property type="project" value="TreeGrafter"/>
</dbReference>
<feature type="domain" description="ODAD1 central coiled coil region" evidence="4">
    <location>
        <begin position="130"/>
        <end position="426"/>
    </location>
</feature>
<feature type="coiled-coil region" evidence="2">
    <location>
        <begin position="34"/>
        <end position="68"/>
    </location>
</feature>
<evidence type="ECO:0000259" key="4">
    <source>
        <dbReference type="Pfam" id="PF21773"/>
    </source>
</evidence>
<keyword evidence="1 2" id="KW-0175">Coiled coil</keyword>
<gene>
    <name evidence="5" type="ORF">PECAL_2P19290</name>
</gene>
<feature type="region of interest" description="Disordered" evidence="3">
    <location>
        <begin position="537"/>
        <end position="556"/>
    </location>
</feature>
<dbReference type="InterPro" id="IPR049258">
    <property type="entry name" value="ODAD1_CC"/>
</dbReference>
<proteinExistence type="predicted"/>
<dbReference type="PANTHER" id="PTHR46518:SF1">
    <property type="entry name" value="OUTER DYNEIN ARM-DOCKING COMPLEX SUBUNIT 3"/>
    <property type="match status" value="1"/>
</dbReference>
<evidence type="ECO:0000313" key="6">
    <source>
        <dbReference type="Proteomes" id="UP000789595"/>
    </source>
</evidence>
<dbReference type="GO" id="GO:0003341">
    <property type="term" value="P:cilium movement"/>
    <property type="evidence" value="ECO:0007669"/>
    <property type="project" value="InterPro"/>
</dbReference>
<dbReference type="GO" id="GO:0036064">
    <property type="term" value="C:ciliary basal body"/>
    <property type="evidence" value="ECO:0007669"/>
    <property type="project" value="TreeGrafter"/>
</dbReference>
<protein>
    <recommendedName>
        <fullName evidence="4">ODAD1 central coiled coil region domain-containing protein</fullName>
    </recommendedName>
</protein>
<dbReference type="Proteomes" id="UP000789595">
    <property type="component" value="Unassembled WGS sequence"/>
</dbReference>
<organism evidence="5 6">
    <name type="scientific">Pelagomonas calceolata</name>
    <dbReference type="NCBI Taxonomy" id="35677"/>
    <lineage>
        <taxon>Eukaryota</taxon>
        <taxon>Sar</taxon>
        <taxon>Stramenopiles</taxon>
        <taxon>Ochrophyta</taxon>
        <taxon>Pelagophyceae</taxon>
        <taxon>Pelagomonadales</taxon>
        <taxon>Pelagomonadaceae</taxon>
        <taxon>Pelagomonas</taxon>
    </lineage>
</organism>